<reference evidence="1 2" key="1">
    <citation type="submission" date="2018-11" db="EMBL/GenBank/DDBJ databases">
        <authorList>
            <consortium name="Pathogen Informatics"/>
        </authorList>
    </citation>
    <scope>NUCLEOTIDE SEQUENCE [LARGE SCALE GENOMIC DNA]</scope>
</reference>
<evidence type="ECO:0000313" key="2">
    <source>
        <dbReference type="Proteomes" id="UP000270094"/>
    </source>
</evidence>
<proteinExistence type="predicted"/>
<evidence type="ECO:0000313" key="1">
    <source>
        <dbReference type="EMBL" id="VDM82088.1"/>
    </source>
</evidence>
<dbReference type="AlphaFoldDB" id="A0A3P7LSK1"/>
<accession>A0A3P7LSK1</accession>
<organism evidence="1 2">
    <name type="scientific">Strongylus vulgaris</name>
    <name type="common">Blood worm</name>
    <dbReference type="NCBI Taxonomy" id="40348"/>
    <lineage>
        <taxon>Eukaryota</taxon>
        <taxon>Metazoa</taxon>
        <taxon>Ecdysozoa</taxon>
        <taxon>Nematoda</taxon>
        <taxon>Chromadorea</taxon>
        <taxon>Rhabditida</taxon>
        <taxon>Rhabditina</taxon>
        <taxon>Rhabditomorpha</taxon>
        <taxon>Strongyloidea</taxon>
        <taxon>Strongylidae</taxon>
        <taxon>Strongylus</taxon>
    </lineage>
</organism>
<keyword evidence="2" id="KW-1185">Reference proteome</keyword>
<protein>
    <submittedName>
        <fullName evidence="1">Uncharacterized protein</fullName>
    </submittedName>
</protein>
<name>A0A3P7LSK1_STRVU</name>
<sequence>MYRTYGSRAATGSVTASLFDYTFPRLNPWRKYRTYGSRAATGSVTASLFGYTFPRLNPWRKVGPCPYQNECYNSTSISGDCLVQDRATPLKAKEEQHLLPGLRPGFIRVKAEPHCVFYEAH</sequence>
<dbReference type="Proteomes" id="UP000270094">
    <property type="component" value="Unassembled WGS sequence"/>
</dbReference>
<dbReference type="EMBL" id="UYYB01115992">
    <property type="protein sequence ID" value="VDM82088.1"/>
    <property type="molecule type" value="Genomic_DNA"/>
</dbReference>
<gene>
    <name evidence="1" type="ORF">SVUK_LOCUS17086</name>
</gene>